<accession>A0A6J5LJG8</accession>
<reference evidence="2" key="1">
    <citation type="submission" date="2020-04" db="EMBL/GenBank/DDBJ databases">
        <authorList>
            <person name="Chiriac C."/>
            <person name="Salcher M."/>
            <person name="Ghai R."/>
            <person name="Kavagutti S V."/>
        </authorList>
    </citation>
    <scope>NUCLEOTIDE SEQUENCE</scope>
</reference>
<feature type="region of interest" description="Disordered" evidence="1">
    <location>
        <begin position="1"/>
        <end position="60"/>
    </location>
</feature>
<feature type="compositionally biased region" description="Polar residues" evidence="1">
    <location>
        <begin position="11"/>
        <end position="25"/>
    </location>
</feature>
<organism evidence="2">
    <name type="scientific">uncultured Caudovirales phage</name>
    <dbReference type="NCBI Taxonomy" id="2100421"/>
    <lineage>
        <taxon>Viruses</taxon>
        <taxon>Duplodnaviria</taxon>
        <taxon>Heunggongvirae</taxon>
        <taxon>Uroviricota</taxon>
        <taxon>Caudoviricetes</taxon>
        <taxon>Peduoviridae</taxon>
        <taxon>Maltschvirus</taxon>
        <taxon>Maltschvirus maltsch</taxon>
    </lineage>
</organism>
<feature type="compositionally biased region" description="Polar residues" evidence="1">
    <location>
        <begin position="36"/>
        <end position="60"/>
    </location>
</feature>
<protein>
    <submittedName>
        <fullName evidence="2">Uncharacterized protein</fullName>
    </submittedName>
</protein>
<dbReference type="EMBL" id="LR796274">
    <property type="protein sequence ID" value="CAB4133722.1"/>
    <property type="molecule type" value="Genomic_DNA"/>
</dbReference>
<gene>
    <name evidence="2" type="ORF">UFOVP257_444</name>
</gene>
<name>A0A6J5LJG8_9CAUD</name>
<evidence type="ECO:0000256" key="1">
    <source>
        <dbReference type="SAM" id="MobiDB-lite"/>
    </source>
</evidence>
<evidence type="ECO:0000313" key="2">
    <source>
        <dbReference type="EMBL" id="CAB4133722.1"/>
    </source>
</evidence>
<proteinExistence type="predicted"/>
<sequence length="314" mass="33870">MPASYLPEGYQSPNYPNSTQSSTNDVEAAKFANGGIFSQSPAGTSETYNGTPQVPAQTTSLDDSKKALISANPTSDPAQARLINAGMTSGGDINAGKTNISTSNINFVSGTGTAANDWRVRISVSPNAQILYNSGSAGIMAPLKSTNGVIFPYVPSVTVSYAARYGVQQLTHSNYTNYFYEGSEVQAINITADFSVQNTIEAAYFLASQYFFRAATKMFYGDSGQYQGSPPPIVYLDGYGAHYLPHVSCVITQFSHTMPADVDYIETNANGQLNRVPTTSQFVVTLQPVISRTKQRQFNYDSYARGDLINLGYL</sequence>